<reference evidence="1" key="1">
    <citation type="journal article" date="2022" name="Int. J. Mol. Sci.">
        <title>Draft Genome of Tanacetum Coccineum: Genomic Comparison of Closely Related Tanacetum-Family Plants.</title>
        <authorList>
            <person name="Yamashiro T."/>
            <person name="Shiraishi A."/>
            <person name="Nakayama K."/>
            <person name="Satake H."/>
        </authorList>
    </citation>
    <scope>NUCLEOTIDE SEQUENCE</scope>
</reference>
<name>A0ABQ5IAS3_9ASTR</name>
<keyword evidence="2" id="KW-1185">Reference proteome</keyword>
<protein>
    <submittedName>
        <fullName evidence="1">Uncharacterized protein</fullName>
    </submittedName>
</protein>
<evidence type="ECO:0000313" key="1">
    <source>
        <dbReference type="EMBL" id="GJT97247.1"/>
    </source>
</evidence>
<proteinExistence type="predicted"/>
<dbReference type="Proteomes" id="UP001151760">
    <property type="component" value="Unassembled WGS sequence"/>
</dbReference>
<comment type="caution">
    <text evidence="1">The sequence shown here is derived from an EMBL/GenBank/DDBJ whole genome shotgun (WGS) entry which is preliminary data.</text>
</comment>
<sequence length="243" mass="28639">MVSPFFTIENANPFVKSLTCEPSCLEGEPKFMMLFKEEELEEVIEEEFKEEEEEDDLEYFNTTREELEYHEYLLKNPRPFWIRAKGLESRKKPSNPNKTCNFDGRVRGLKVFVEVHIMKKLRQYTIFCPENKLDFQAEKEAYVLAFNWLLEMKLSTIYQDASSKTKEQRSSQTSYTILSVSGSEVDCDPELSSDGNWKAHYRFMAKIQDWSLTRSFTVPTVQPLERKNNDENNVFANEDNILE</sequence>
<reference evidence="1" key="2">
    <citation type="submission" date="2022-01" db="EMBL/GenBank/DDBJ databases">
        <authorList>
            <person name="Yamashiro T."/>
            <person name="Shiraishi A."/>
            <person name="Satake H."/>
            <person name="Nakayama K."/>
        </authorList>
    </citation>
    <scope>NUCLEOTIDE SEQUENCE</scope>
</reference>
<gene>
    <name evidence="1" type="ORF">Tco_1092765</name>
</gene>
<dbReference type="EMBL" id="BQNB010020558">
    <property type="protein sequence ID" value="GJT97247.1"/>
    <property type="molecule type" value="Genomic_DNA"/>
</dbReference>
<organism evidence="1 2">
    <name type="scientific">Tanacetum coccineum</name>
    <dbReference type="NCBI Taxonomy" id="301880"/>
    <lineage>
        <taxon>Eukaryota</taxon>
        <taxon>Viridiplantae</taxon>
        <taxon>Streptophyta</taxon>
        <taxon>Embryophyta</taxon>
        <taxon>Tracheophyta</taxon>
        <taxon>Spermatophyta</taxon>
        <taxon>Magnoliopsida</taxon>
        <taxon>eudicotyledons</taxon>
        <taxon>Gunneridae</taxon>
        <taxon>Pentapetalae</taxon>
        <taxon>asterids</taxon>
        <taxon>campanulids</taxon>
        <taxon>Asterales</taxon>
        <taxon>Asteraceae</taxon>
        <taxon>Asteroideae</taxon>
        <taxon>Anthemideae</taxon>
        <taxon>Anthemidinae</taxon>
        <taxon>Tanacetum</taxon>
    </lineage>
</organism>
<accession>A0ABQ5IAS3</accession>
<evidence type="ECO:0000313" key="2">
    <source>
        <dbReference type="Proteomes" id="UP001151760"/>
    </source>
</evidence>